<dbReference type="EMBL" id="ATBP01000202">
    <property type="protein sequence ID" value="ETR71953.1"/>
    <property type="molecule type" value="Genomic_DNA"/>
</dbReference>
<name>A0A1V1PB11_9BACT</name>
<dbReference type="AlphaFoldDB" id="A0A1V1PB11"/>
<comment type="caution">
    <text evidence="1">The sequence shown here is derived from an EMBL/GenBank/DDBJ whole genome shotgun (WGS) entry which is preliminary data.</text>
</comment>
<accession>A0A1V1PB11</accession>
<reference evidence="2" key="1">
    <citation type="submission" date="2012-11" db="EMBL/GenBank/DDBJ databases">
        <authorList>
            <person name="Lucero-Rivera Y.E."/>
            <person name="Tovar-Ramirez D."/>
        </authorList>
    </citation>
    <scope>NUCLEOTIDE SEQUENCE [LARGE SCALE GENOMIC DNA]</scope>
    <source>
        <strain evidence="2">Araruama</strain>
    </source>
</reference>
<sequence length="82" mass="9602">TSGYSERTVEMWFMVDDKSINDRKQVLYEEGGYTNGLNFIFMTIHFILEFILSPEIGGMYVPLIKLFQGNGIMQHWFLMAQL</sequence>
<gene>
    <name evidence="1" type="ORF">OMM_07799</name>
</gene>
<proteinExistence type="predicted"/>
<dbReference type="Proteomes" id="UP000189670">
    <property type="component" value="Unassembled WGS sequence"/>
</dbReference>
<protein>
    <submittedName>
        <fullName evidence="1">Uncharacterized protein</fullName>
    </submittedName>
</protein>
<evidence type="ECO:0000313" key="1">
    <source>
        <dbReference type="EMBL" id="ETR71953.1"/>
    </source>
</evidence>
<feature type="non-terminal residue" evidence="1">
    <location>
        <position position="1"/>
    </location>
</feature>
<evidence type="ECO:0000313" key="2">
    <source>
        <dbReference type="Proteomes" id="UP000189670"/>
    </source>
</evidence>
<organism evidence="1 2">
    <name type="scientific">Candidatus Magnetoglobus multicellularis str. Araruama</name>
    <dbReference type="NCBI Taxonomy" id="890399"/>
    <lineage>
        <taxon>Bacteria</taxon>
        <taxon>Pseudomonadati</taxon>
        <taxon>Thermodesulfobacteriota</taxon>
        <taxon>Desulfobacteria</taxon>
        <taxon>Desulfobacterales</taxon>
        <taxon>Desulfobacteraceae</taxon>
        <taxon>Candidatus Magnetoglobus</taxon>
    </lineage>
</organism>